<accession>A0A5R8Y528</accession>
<protein>
    <recommendedName>
        <fullName evidence="9">Trimeric autotransporter adhesin YadA-like C-terminal membrane anchor domain-containing protein</fullName>
    </recommendedName>
</protein>
<evidence type="ECO:0000256" key="3">
    <source>
        <dbReference type="ARBA" id="ARBA00022452"/>
    </source>
</evidence>
<feature type="signal peptide" evidence="8">
    <location>
        <begin position="1"/>
        <end position="21"/>
    </location>
</feature>
<dbReference type="Gene3D" id="3.30.1300.30">
    <property type="entry name" value="GSPII I/J protein-like"/>
    <property type="match status" value="1"/>
</dbReference>
<reference evidence="10 11" key="1">
    <citation type="submission" date="2019-05" db="EMBL/GenBank/DDBJ databases">
        <title>Arcobacter sp. nov., isolated from sea sediment.</title>
        <authorList>
            <person name="Kim W."/>
        </authorList>
    </citation>
    <scope>NUCLEOTIDE SEQUENCE [LARGE SCALE GENOMIC DNA]</scope>
    <source>
        <strain evidence="10 11">CAU 1517</strain>
    </source>
</reference>
<keyword evidence="3" id="KW-1134">Transmembrane beta strand</keyword>
<evidence type="ECO:0000256" key="5">
    <source>
        <dbReference type="ARBA" id="ARBA00022729"/>
    </source>
</evidence>
<dbReference type="OrthoDB" id="1631723at2"/>
<evidence type="ECO:0000313" key="11">
    <source>
        <dbReference type="Proteomes" id="UP000308901"/>
    </source>
</evidence>
<dbReference type="InterPro" id="IPR005594">
    <property type="entry name" value="YadA_C"/>
</dbReference>
<name>A0A5R8Y528_9BACT</name>
<dbReference type="Pfam" id="PF03895">
    <property type="entry name" value="YadA_anchor"/>
    <property type="match status" value="1"/>
</dbReference>
<keyword evidence="5 8" id="KW-0732">Signal</keyword>
<keyword evidence="7" id="KW-0998">Cell outer membrane</keyword>
<dbReference type="InterPro" id="IPR045584">
    <property type="entry name" value="Pilin-like"/>
</dbReference>
<evidence type="ECO:0000259" key="9">
    <source>
        <dbReference type="Pfam" id="PF03895"/>
    </source>
</evidence>
<gene>
    <name evidence="10" type="ORF">FDK22_03950</name>
</gene>
<dbReference type="RefSeq" id="WP_138151589.1">
    <property type="nucleotide sequence ID" value="NZ_VANU01000001.1"/>
</dbReference>
<keyword evidence="11" id="KW-1185">Reference proteome</keyword>
<keyword evidence="4" id="KW-0812">Transmembrane</keyword>
<sequence length="605" mass="61076">MRSSLSALVIITLFGYSNVFAADASGVDDYTIQVDSNQDNIGTFFVEDYNNATSSYDYIIASNLTLTTINSTNINLNGNLLSTSGNVTITDNVDINGQVTTDGISDSVGISTTGTMSALTADIGTGGLDVDGMTNTDGISNVGNITNTGNITTTGNLAVDGTTNLDDLNVEGTTNINTTVDAATTIGSSSNTSAVSIVSGNSSIVTDNSDVTIQGSTTNINTTSGDTNIGNGSATNTITGDTNTITGTTNNIVSTTTNINIAGGDTNIGNSTSTNTILGTTNINTTGTADTTIGNSLNDTTINSASTTINSTTIDIGTTANATTTTIGNTNTSSSTLIYGGNSSIIIQDGSASISSSNTSGFTAYSTPQTAGTDYILINGDATSQGLVSGNTVNNIIVGDTLVDGNMYVNGTLTYTSDTAATTTVSSGSSNVSGSMDISYTGGAYVDENGALYNNGATEATASLTLTNDLGNTHGIVVTTDQTTISGGTTSSSLTLNDNGATFSDSSTGKPVQVHGVADGTNDFDAVNLRQLGGAIASVTAIANIPQIEPNKKFSLGLGFGNYDGYNGFALGAKYRINDNLILQTSAAKSGSQRHTIGAGLSYSW</sequence>
<organism evidence="10 11">
    <name type="scientific">Arcobacter arenosus</name>
    <dbReference type="NCBI Taxonomy" id="2576037"/>
    <lineage>
        <taxon>Bacteria</taxon>
        <taxon>Pseudomonadati</taxon>
        <taxon>Campylobacterota</taxon>
        <taxon>Epsilonproteobacteria</taxon>
        <taxon>Campylobacterales</taxon>
        <taxon>Arcobacteraceae</taxon>
        <taxon>Arcobacter</taxon>
    </lineage>
</organism>
<proteinExistence type="predicted"/>
<comment type="subcellular location">
    <subcellularLocation>
        <location evidence="2">Cell outer membrane</location>
    </subcellularLocation>
    <subcellularLocation>
        <location evidence="1">Cell surface</location>
    </subcellularLocation>
</comment>
<feature type="domain" description="Trimeric autotransporter adhesin YadA-like C-terminal membrane anchor" evidence="9">
    <location>
        <begin position="546"/>
        <end position="605"/>
    </location>
</feature>
<feature type="chain" id="PRO_5024299707" description="Trimeric autotransporter adhesin YadA-like C-terminal membrane anchor domain-containing protein" evidence="8">
    <location>
        <begin position="22"/>
        <end position="605"/>
    </location>
</feature>
<evidence type="ECO:0000256" key="6">
    <source>
        <dbReference type="ARBA" id="ARBA00023136"/>
    </source>
</evidence>
<evidence type="ECO:0000256" key="8">
    <source>
        <dbReference type="SAM" id="SignalP"/>
    </source>
</evidence>
<dbReference type="EMBL" id="VANU01000001">
    <property type="protein sequence ID" value="TLP41185.1"/>
    <property type="molecule type" value="Genomic_DNA"/>
</dbReference>
<evidence type="ECO:0000313" key="10">
    <source>
        <dbReference type="EMBL" id="TLP41185.1"/>
    </source>
</evidence>
<keyword evidence="6" id="KW-0472">Membrane</keyword>
<evidence type="ECO:0000256" key="2">
    <source>
        <dbReference type="ARBA" id="ARBA00004442"/>
    </source>
</evidence>
<comment type="caution">
    <text evidence="10">The sequence shown here is derived from an EMBL/GenBank/DDBJ whole genome shotgun (WGS) entry which is preliminary data.</text>
</comment>
<dbReference type="SUPFAM" id="SSF54523">
    <property type="entry name" value="Pili subunits"/>
    <property type="match status" value="1"/>
</dbReference>
<evidence type="ECO:0000256" key="1">
    <source>
        <dbReference type="ARBA" id="ARBA00004241"/>
    </source>
</evidence>
<evidence type="ECO:0000256" key="4">
    <source>
        <dbReference type="ARBA" id="ARBA00022692"/>
    </source>
</evidence>
<dbReference type="Proteomes" id="UP000308901">
    <property type="component" value="Unassembled WGS sequence"/>
</dbReference>
<dbReference type="AlphaFoldDB" id="A0A5R8Y528"/>
<dbReference type="GO" id="GO:0009279">
    <property type="term" value="C:cell outer membrane"/>
    <property type="evidence" value="ECO:0007669"/>
    <property type="project" value="UniProtKB-SubCell"/>
</dbReference>
<evidence type="ECO:0000256" key="7">
    <source>
        <dbReference type="ARBA" id="ARBA00023237"/>
    </source>
</evidence>
<dbReference type="GO" id="GO:0009986">
    <property type="term" value="C:cell surface"/>
    <property type="evidence" value="ECO:0007669"/>
    <property type="project" value="UniProtKB-SubCell"/>
</dbReference>